<dbReference type="SUPFAM" id="SSF52016">
    <property type="entry name" value="LeuD/IlvD-like"/>
    <property type="match status" value="1"/>
</dbReference>
<evidence type="ECO:0000256" key="5">
    <source>
        <dbReference type="ARBA" id="ARBA00011271"/>
    </source>
</evidence>
<evidence type="ECO:0000256" key="11">
    <source>
        <dbReference type="ARBA" id="ARBA00023004"/>
    </source>
</evidence>
<dbReference type="NCBIfam" id="NF002458">
    <property type="entry name" value="PRK01641.1"/>
    <property type="match status" value="1"/>
</dbReference>
<dbReference type="Proteomes" id="UP001152797">
    <property type="component" value="Unassembled WGS sequence"/>
</dbReference>
<dbReference type="Pfam" id="PF00240">
    <property type="entry name" value="ubiquitin"/>
    <property type="match status" value="1"/>
</dbReference>
<dbReference type="InterPro" id="IPR015931">
    <property type="entry name" value="Acnase/IPM_dHydase_lsu_aba_1/3"/>
</dbReference>
<dbReference type="CDD" id="cd01577">
    <property type="entry name" value="IPMI_Swivel"/>
    <property type="match status" value="1"/>
</dbReference>
<evidence type="ECO:0000256" key="10">
    <source>
        <dbReference type="ARBA" id="ARBA00022723"/>
    </source>
</evidence>
<dbReference type="PROSITE" id="PS50053">
    <property type="entry name" value="UBIQUITIN_2"/>
    <property type="match status" value="1"/>
</dbReference>
<dbReference type="InterPro" id="IPR033940">
    <property type="entry name" value="IPMI_Swivel"/>
</dbReference>
<dbReference type="PROSITE" id="PS01244">
    <property type="entry name" value="ACONITASE_2"/>
    <property type="match status" value="1"/>
</dbReference>
<keyword evidence="11" id="KW-0408">Iron</keyword>
<evidence type="ECO:0000256" key="3">
    <source>
        <dbReference type="ARBA" id="ARBA00004729"/>
    </source>
</evidence>
<dbReference type="AlphaFoldDB" id="A0A9P1DKY6"/>
<feature type="compositionally biased region" description="Low complexity" evidence="17">
    <location>
        <begin position="506"/>
        <end position="520"/>
    </location>
</feature>
<gene>
    <name evidence="19" type="ORF">C1SCF055_LOCUS36490</name>
</gene>
<dbReference type="CDD" id="cd17039">
    <property type="entry name" value="Ubl_ubiquitin_like"/>
    <property type="match status" value="1"/>
</dbReference>
<protein>
    <recommendedName>
        <fullName evidence="7">3-isopropylmalate dehydratase</fullName>
        <ecNumber evidence="6">4.2.1.33</ecNumber>
    </recommendedName>
    <alternativeName>
        <fullName evidence="15">Alpha-IPM isomerase</fullName>
    </alternativeName>
    <alternativeName>
        <fullName evidence="16">Isopropylmalate isomerase</fullName>
    </alternativeName>
</protein>
<evidence type="ECO:0000256" key="13">
    <source>
        <dbReference type="ARBA" id="ARBA00023239"/>
    </source>
</evidence>
<dbReference type="OrthoDB" id="2279155at2759"/>
<feature type="region of interest" description="Disordered" evidence="17">
    <location>
        <begin position="499"/>
        <end position="520"/>
    </location>
</feature>
<keyword evidence="8" id="KW-0432">Leucine biosynthesis</keyword>
<keyword evidence="13" id="KW-0456">Lyase</keyword>
<evidence type="ECO:0000256" key="17">
    <source>
        <dbReference type="SAM" id="MobiDB-lite"/>
    </source>
</evidence>
<dbReference type="FunFam" id="3.20.19.10:FF:000003">
    <property type="entry name" value="3-isopropylmalate dehydratase small subunit"/>
    <property type="match status" value="1"/>
</dbReference>
<dbReference type="Gene3D" id="3.20.19.10">
    <property type="entry name" value="Aconitase, domain 4"/>
    <property type="match status" value="1"/>
</dbReference>
<evidence type="ECO:0000256" key="12">
    <source>
        <dbReference type="ARBA" id="ARBA00023014"/>
    </source>
</evidence>
<dbReference type="PANTHER" id="PTHR43345:SF5">
    <property type="entry name" value="3-ISOPROPYLMALATE DEHYDRATASE SMALL SUBUNIT"/>
    <property type="match status" value="1"/>
</dbReference>
<evidence type="ECO:0000256" key="15">
    <source>
        <dbReference type="ARBA" id="ARBA00031631"/>
    </source>
</evidence>
<comment type="function">
    <text evidence="2">Catalyzes the isomerization between 2-isopropylmalate and 3-isopropylmalate, via the formation of 2-isopropylmaleate.</text>
</comment>
<evidence type="ECO:0000256" key="6">
    <source>
        <dbReference type="ARBA" id="ARBA00011998"/>
    </source>
</evidence>
<dbReference type="GO" id="GO:0009316">
    <property type="term" value="C:3-isopropylmalate dehydratase complex"/>
    <property type="evidence" value="ECO:0007669"/>
    <property type="project" value="InterPro"/>
</dbReference>
<dbReference type="EMBL" id="CAMXCT030005079">
    <property type="protein sequence ID" value="CAL4798624.1"/>
    <property type="molecule type" value="Genomic_DNA"/>
</dbReference>
<comment type="subunit">
    <text evidence="5">Heterodimer of LeuC and LeuD.</text>
</comment>
<keyword evidence="9" id="KW-0028">Amino-acid biosynthesis</keyword>
<evidence type="ECO:0000313" key="20">
    <source>
        <dbReference type="EMBL" id="CAL1164687.1"/>
    </source>
</evidence>
<reference evidence="20" key="2">
    <citation type="submission" date="2024-04" db="EMBL/GenBank/DDBJ databases">
        <authorList>
            <person name="Chen Y."/>
            <person name="Shah S."/>
            <person name="Dougan E. K."/>
            <person name="Thang M."/>
            <person name="Chan C."/>
        </authorList>
    </citation>
    <scope>NUCLEOTIDE SEQUENCE [LARGE SCALE GENOMIC DNA]</scope>
</reference>
<comment type="catalytic activity">
    <reaction evidence="1">
        <text>(2R,3S)-3-isopropylmalate = (2S)-2-isopropylmalate</text>
        <dbReference type="Rhea" id="RHEA:32287"/>
        <dbReference type="ChEBI" id="CHEBI:1178"/>
        <dbReference type="ChEBI" id="CHEBI:35121"/>
        <dbReference type="EC" id="4.2.1.33"/>
    </reaction>
</comment>
<comment type="pathway">
    <text evidence="3">Amino-acid biosynthesis; L-leucine biosynthesis; L-leucine from 3-methyl-2-oxobutanoate: step 2/4.</text>
</comment>
<dbReference type="InterPro" id="IPR004431">
    <property type="entry name" value="3-IsopropMal_deHydase_ssu"/>
</dbReference>
<dbReference type="SUPFAM" id="SSF53732">
    <property type="entry name" value="Aconitase iron-sulfur domain"/>
    <property type="match status" value="1"/>
</dbReference>
<dbReference type="NCBIfam" id="TIGR00171">
    <property type="entry name" value="leuD"/>
    <property type="match status" value="1"/>
</dbReference>
<dbReference type="InterPro" id="IPR013761">
    <property type="entry name" value="SAM/pointed_sf"/>
</dbReference>
<dbReference type="SUPFAM" id="SSF54236">
    <property type="entry name" value="Ubiquitin-like"/>
    <property type="match status" value="1"/>
</dbReference>
<dbReference type="InterPro" id="IPR001030">
    <property type="entry name" value="Acoase/IPM_deHydtase_lsu_aba"/>
</dbReference>
<reference evidence="19" key="1">
    <citation type="submission" date="2022-10" db="EMBL/GenBank/DDBJ databases">
        <authorList>
            <person name="Chen Y."/>
            <person name="Dougan E. K."/>
            <person name="Chan C."/>
            <person name="Rhodes N."/>
            <person name="Thang M."/>
        </authorList>
    </citation>
    <scope>NUCLEOTIDE SEQUENCE</scope>
</reference>
<evidence type="ECO:0000313" key="19">
    <source>
        <dbReference type="EMBL" id="CAI4011312.1"/>
    </source>
</evidence>
<dbReference type="GO" id="GO:0009098">
    <property type="term" value="P:L-leucine biosynthetic process"/>
    <property type="evidence" value="ECO:0007669"/>
    <property type="project" value="UniProtKB-KW"/>
</dbReference>
<dbReference type="Gene3D" id="3.30.499.10">
    <property type="entry name" value="Aconitase, domain 3"/>
    <property type="match status" value="1"/>
</dbReference>
<keyword evidence="21" id="KW-1185">Reference proteome</keyword>
<dbReference type="InterPro" id="IPR019956">
    <property type="entry name" value="Ubiquitin_dom"/>
</dbReference>
<dbReference type="InterPro" id="IPR000573">
    <property type="entry name" value="AconitaseA/IPMdHydase_ssu_swvl"/>
</dbReference>
<organism evidence="19">
    <name type="scientific">Cladocopium goreaui</name>
    <dbReference type="NCBI Taxonomy" id="2562237"/>
    <lineage>
        <taxon>Eukaryota</taxon>
        <taxon>Sar</taxon>
        <taxon>Alveolata</taxon>
        <taxon>Dinophyceae</taxon>
        <taxon>Suessiales</taxon>
        <taxon>Symbiodiniaceae</taxon>
        <taxon>Cladocopium</taxon>
    </lineage>
</organism>
<dbReference type="InterPro" id="IPR000626">
    <property type="entry name" value="Ubiquitin-like_dom"/>
</dbReference>
<dbReference type="GO" id="GO:0046872">
    <property type="term" value="F:metal ion binding"/>
    <property type="evidence" value="ECO:0007669"/>
    <property type="project" value="UniProtKB-KW"/>
</dbReference>
<evidence type="ECO:0000256" key="9">
    <source>
        <dbReference type="ARBA" id="ARBA00022605"/>
    </source>
</evidence>
<evidence type="ECO:0000256" key="4">
    <source>
        <dbReference type="ARBA" id="ARBA00009845"/>
    </source>
</evidence>
<dbReference type="EMBL" id="CAMXCT010005079">
    <property type="protein sequence ID" value="CAI4011312.1"/>
    <property type="molecule type" value="Genomic_DNA"/>
</dbReference>
<evidence type="ECO:0000256" key="14">
    <source>
        <dbReference type="ARBA" id="ARBA00023304"/>
    </source>
</evidence>
<comment type="similarity">
    <text evidence="4">Belongs to the LeuD family. LeuD type 1 subfamily.</text>
</comment>
<accession>A0A9P1DKY6</accession>
<keyword evidence="10" id="KW-0479">Metal-binding</keyword>
<comment type="caution">
    <text evidence="19">The sequence shown here is derived from an EMBL/GenBank/DDBJ whole genome shotgun (WGS) entry which is preliminary data.</text>
</comment>
<dbReference type="Pfam" id="PF00694">
    <property type="entry name" value="Aconitase_C"/>
    <property type="match status" value="1"/>
</dbReference>
<dbReference type="Pfam" id="PF00330">
    <property type="entry name" value="Aconitase"/>
    <property type="match status" value="1"/>
</dbReference>
<dbReference type="InterPro" id="IPR029071">
    <property type="entry name" value="Ubiquitin-like_domsf"/>
</dbReference>
<dbReference type="GO" id="GO:0051536">
    <property type="term" value="F:iron-sulfur cluster binding"/>
    <property type="evidence" value="ECO:0007669"/>
    <property type="project" value="UniProtKB-KW"/>
</dbReference>
<dbReference type="PANTHER" id="PTHR43345">
    <property type="entry name" value="3-ISOPROPYLMALATE DEHYDRATASE SMALL SUBUNIT 2-RELATED-RELATED"/>
    <property type="match status" value="1"/>
</dbReference>
<sequence length="774" mass="85257">MNVESFRLKDPLEWTVGEVGDFLASILPGQPCLDYFRHTSGYVLCSLEKEDLRKQTKNDEATNVIWMELASRRKGASPVRAAGGNKALVQRGGLDPRSTLTLYVKAPRQGAALELEMLPLDTIAFLKAQIEVHEGTPPDSQRLVFRGSTMQDDRSLTSYGLQHGDSVLLIPTLRDKVAQRRAVFAPRGLLSLPGSKAWSPSSRSPFLPVLFSDVSRNFPISMEFSAVADCEAFAEAARYAPPWLEILPGGPGRPPADVKCRLDPDHGAVCLEATSGRGGFVPNSTYQAKHGSQSLLQRWPTLGVAEGKSRRMLGDRVSSVCLLSLRKRRRLIGSAWCPTDMAPFHPADVCDCIAAAGFVFGLRDGPGNPGWQRMAALGKDRLSTPIRRKVKKQAEAEGLDKIFVEAGFDWREPGCSMCLGMNPDRLKPQERCAATSNRNFEGRQGPQGRTHLMSPAMAAAAAIAGKLKDVRDLLPEMQAKVSEPTKTMDFYSEPIDWKTPKETEEMPSAGQSSAPSSAGMPKFTSLDEVIACPLRKANVDTDCIIPKQFLKTIQRTGLGKAAFFELRYEDDGVTERKEFVLNQEPYRTASVLIAGDNFGCGSSREHAPWALNDQGIRCIIAPSFADIFFNNCFKNGMLPIAVTKDVVDELWIHAEAKKRITVDLAQQEIRREGCEAIPFEVDAFRKHCLLNGLDDIGLTLQKADHIDSFEARRSSTFPWLDGPRYSRLKAEVRISTAKSSNFYTRVAKGFLVPVSAENQLRRPRGTVSAAALGR</sequence>
<dbReference type="PRINTS" id="PR00348">
    <property type="entry name" value="UBIQUITIN"/>
</dbReference>
<evidence type="ECO:0000313" key="21">
    <source>
        <dbReference type="Proteomes" id="UP001152797"/>
    </source>
</evidence>
<name>A0A9P1DKY6_9DINO</name>
<dbReference type="EC" id="4.2.1.33" evidence="6"/>
<dbReference type="InterPro" id="IPR050075">
    <property type="entry name" value="LeuD"/>
</dbReference>
<evidence type="ECO:0000256" key="8">
    <source>
        <dbReference type="ARBA" id="ARBA00022430"/>
    </source>
</evidence>
<keyword evidence="14" id="KW-0100">Branched-chain amino acid biosynthesis</keyword>
<evidence type="ECO:0000256" key="2">
    <source>
        <dbReference type="ARBA" id="ARBA00002695"/>
    </source>
</evidence>
<dbReference type="Gene3D" id="3.10.20.90">
    <property type="entry name" value="Phosphatidylinositol 3-kinase Catalytic Subunit, Chain A, domain 1"/>
    <property type="match status" value="1"/>
</dbReference>
<keyword evidence="12" id="KW-0411">Iron-sulfur</keyword>
<dbReference type="HAMAP" id="MF_01031">
    <property type="entry name" value="LeuD_type1"/>
    <property type="match status" value="1"/>
</dbReference>
<evidence type="ECO:0000256" key="7">
    <source>
        <dbReference type="ARBA" id="ARBA00014371"/>
    </source>
</evidence>
<dbReference type="SUPFAM" id="SSF47769">
    <property type="entry name" value="SAM/Pointed domain"/>
    <property type="match status" value="1"/>
</dbReference>
<evidence type="ECO:0000256" key="1">
    <source>
        <dbReference type="ARBA" id="ARBA00000491"/>
    </source>
</evidence>
<feature type="domain" description="Ubiquitin-like" evidence="18">
    <location>
        <begin position="100"/>
        <end position="170"/>
    </location>
</feature>
<dbReference type="InterPro" id="IPR036008">
    <property type="entry name" value="Aconitase_4Fe-4S_dom"/>
</dbReference>
<dbReference type="SMART" id="SM00213">
    <property type="entry name" value="UBQ"/>
    <property type="match status" value="1"/>
</dbReference>
<dbReference type="InterPro" id="IPR015928">
    <property type="entry name" value="Aconitase/3IPM_dehydase_swvl"/>
</dbReference>
<evidence type="ECO:0000256" key="16">
    <source>
        <dbReference type="ARBA" id="ARBA00033368"/>
    </source>
</evidence>
<evidence type="ECO:0000259" key="18">
    <source>
        <dbReference type="PROSITE" id="PS50053"/>
    </source>
</evidence>
<dbReference type="InterPro" id="IPR018136">
    <property type="entry name" value="Aconitase_4Fe-4S_BS"/>
</dbReference>
<proteinExistence type="inferred from homology"/>
<dbReference type="EMBL" id="CAMXCT020005079">
    <property type="protein sequence ID" value="CAL1164687.1"/>
    <property type="molecule type" value="Genomic_DNA"/>
</dbReference>
<dbReference type="GO" id="GO:0003861">
    <property type="term" value="F:3-isopropylmalate dehydratase activity"/>
    <property type="evidence" value="ECO:0007669"/>
    <property type="project" value="UniProtKB-EC"/>
</dbReference>